<evidence type="ECO:0000313" key="2">
    <source>
        <dbReference type="EMBL" id="KAK5958106.1"/>
    </source>
</evidence>
<dbReference type="CDD" id="cd18186">
    <property type="entry name" value="BTB_POZ_ZBTB_KLHL-like"/>
    <property type="match status" value="1"/>
</dbReference>
<dbReference type="Pfam" id="PF00651">
    <property type="entry name" value="BTB"/>
    <property type="match status" value="1"/>
</dbReference>
<evidence type="ECO:0000259" key="1">
    <source>
        <dbReference type="PROSITE" id="PS50097"/>
    </source>
</evidence>
<evidence type="ECO:0000313" key="3">
    <source>
        <dbReference type="Proteomes" id="UP001316803"/>
    </source>
</evidence>
<sequence>MATAGQITNAESLGEAQHRLLRSPDHSDLTVVCKGRIWKCQRAILTQRCKFIKAACGGPFKEAETQTIKLDDDRPDGVNVMLLYLYTLEVPDLSNKDVSPHEFTGEEQCFVLGDKYNLPILKEHGQSQLLQNVRDNLALWSTCSDQIKLNWINWLSRMWRWEQGGSEKIRGGAIEALMKISVSIIEHEAFQKLLKDNEDFNMAFLRALAKKATSK</sequence>
<dbReference type="AlphaFoldDB" id="A0AAN8FGG4"/>
<reference evidence="2 3" key="1">
    <citation type="submission" date="2022-12" db="EMBL/GenBank/DDBJ databases">
        <title>Genomic features and morphological characterization of a novel Knufia sp. strain isolated from spacecraft assembly facility.</title>
        <authorList>
            <person name="Teixeira M."/>
            <person name="Chander A.M."/>
            <person name="Stajich J.E."/>
            <person name="Venkateswaran K."/>
        </authorList>
    </citation>
    <scope>NUCLEOTIDE SEQUENCE [LARGE SCALE GENOMIC DNA]</scope>
    <source>
        <strain evidence="2 3">FJI-L2-BK-P2</strain>
    </source>
</reference>
<dbReference type="InterPro" id="IPR011333">
    <property type="entry name" value="SKP1/BTB/POZ_sf"/>
</dbReference>
<dbReference type="Proteomes" id="UP001316803">
    <property type="component" value="Unassembled WGS sequence"/>
</dbReference>
<dbReference type="Gene3D" id="3.30.710.10">
    <property type="entry name" value="Potassium Channel Kv1.1, Chain A"/>
    <property type="match status" value="1"/>
</dbReference>
<dbReference type="SUPFAM" id="SSF54695">
    <property type="entry name" value="POZ domain"/>
    <property type="match status" value="1"/>
</dbReference>
<proteinExistence type="predicted"/>
<keyword evidence="3" id="KW-1185">Reference proteome</keyword>
<dbReference type="SMART" id="SM00225">
    <property type="entry name" value="BTB"/>
    <property type="match status" value="1"/>
</dbReference>
<dbReference type="PANTHER" id="PTHR24413">
    <property type="entry name" value="SPECKLE-TYPE POZ PROTEIN"/>
    <property type="match status" value="1"/>
</dbReference>
<accession>A0AAN8FGG4</accession>
<dbReference type="PROSITE" id="PS50097">
    <property type="entry name" value="BTB"/>
    <property type="match status" value="1"/>
</dbReference>
<organism evidence="2 3">
    <name type="scientific">Knufia fluminis</name>
    <dbReference type="NCBI Taxonomy" id="191047"/>
    <lineage>
        <taxon>Eukaryota</taxon>
        <taxon>Fungi</taxon>
        <taxon>Dikarya</taxon>
        <taxon>Ascomycota</taxon>
        <taxon>Pezizomycotina</taxon>
        <taxon>Eurotiomycetes</taxon>
        <taxon>Chaetothyriomycetidae</taxon>
        <taxon>Chaetothyriales</taxon>
        <taxon>Trichomeriaceae</taxon>
        <taxon>Knufia</taxon>
    </lineage>
</organism>
<feature type="domain" description="BTB" evidence="1">
    <location>
        <begin position="27"/>
        <end position="90"/>
    </location>
</feature>
<name>A0AAN8FGG4_9EURO</name>
<gene>
    <name evidence="2" type="ORF">OHC33_001296</name>
</gene>
<comment type="caution">
    <text evidence="2">The sequence shown here is derived from an EMBL/GenBank/DDBJ whole genome shotgun (WGS) entry which is preliminary data.</text>
</comment>
<protein>
    <recommendedName>
        <fullName evidence="1">BTB domain-containing protein</fullName>
    </recommendedName>
</protein>
<dbReference type="InterPro" id="IPR000210">
    <property type="entry name" value="BTB/POZ_dom"/>
</dbReference>
<dbReference type="EMBL" id="JAKLMC020000002">
    <property type="protein sequence ID" value="KAK5958106.1"/>
    <property type="molecule type" value="Genomic_DNA"/>
</dbReference>